<dbReference type="InterPro" id="IPR004681">
    <property type="entry name" value="TRAP_DctM"/>
</dbReference>
<dbReference type="PANTHER" id="PTHR33362:SF2">
    <property type="entry name" value="TRAP TRANSPORTER LARGE PERMEASE PROTEIN"/>
    <property type="match status" value="1"/>
</dbReference>
<feature type="transmembrane region" description="Helical" evidence="7">
    <location>
        <begin position="139"/>
        <end position="155"/>
    </location>
</feature>
<evidence type="ECO:0000256" key="6">
    <source>
        <dbReference type="ARBA" id="ARBA00023136"/>
    </source>
</evidence>
<keyword evidence="6 7" id="KW-0472">Membrane</keyword>
<evidence type="ECO:0000313" key="9">
    <source>
        <dbReference type="EMBL" id="HJC66656.1"/>
    </source>
</evidence>
<feature type="transmembrane region" description="Helical" evidence="7">
    <location>
        <begin position="218"/>
        <end position="240"/>
    </location>
</feature>
<keyword evidence="5 7" id="KW-1133">Transmembrane helix</keyword>
<feature type="transmembrane region" description="Helical" evidence="7">
    <location>
        <begin position="57"/>
        <end position="78"/>
    </location>
</feature>
<feature type="transmembrane region" description="Helical" evidence="7">
    <location>
        <begin position="175"/>
        <end position="197"/>
    </location>
</feature>
<dbReference type="InterPro" id="IPR010656">
    <property type="entry name" value="DctM"/>
</dbReference>
<reference evidence="9" key="1">
    <citation type="journal article" date="2021" name="PeerJ">
        <title>Extensive microbial diversity within the chicken gut microbiome revealed by metagenomics and culture.</title>
        <authorList>
            <person name="Gilroy R."/>
            <person name="Ravi A."/>
            <person name="Getino M."/>
            <person name="Pursley I."/>
            <person name="Horton D.L."/>
            <person name="Alikhan N.F."/>
            <person name="Baker D."/>
            <person name="Gharbi K."/>
            <person name="Hall N."/>
            <person name="Watson M."/>
            <person name="Adriaenssens E.M."/>
            <person name="Foster-Nyarko E."/>
            <person name="Jarju S."/>
            <person name="Secka A."/>
            <person name="Antonio M."/>
            <person name="Oren A."/>
            <person name="Chaudhuri R.R."/>
            <person name="La Ragione R."/>
            <person name="Hildebrand F."/>
            <person name="Pallen M.J."/>
        </authorList>
    </citation>
    <scope>NUCLEOTIDE SEQUENCE</scope>
    <source>
        <strain evidence="9">CHK198-12963</strain>
    </source>
</reference>
<protein>
    <submittedName>
        <fullName evidence="9">TRAP transporter large permease</fullName>
    </submittedName>
</protein>
<dbReference type="Proteomes" id="UP000823863">
    <property type="component" value="Unassembled WGS sequence"/>
</dbReference>
<feature type="domain" description="TRAP C4-dicarboxylate transport system permease DctM subunit" evidence="8">
    <location>
        <begin position="12"/>
        <end position="421"/>
    </location>
</feature>
<evidence type="ECO:0000313" key="10">
    <source>
        <dbReference type="Proteomes" id="UP000823863"/>
    </source>
</evidence>
<feature type="transmembrane region" description="Helical" evidence="7">
    <location>
        <begin position="30"/>
        <end position="51"/>
    </location>
</feature>
<evidence type="ECO:0000259" key="8">
    <source>
        <dbReference type="Pfam" id="PF06808"/>
    </source>
</evidence>
<evidence type="ECO:0000256" key="5">
    <source>
        <dbReference type="ARBA" id="ARBA00022989"/>
    </source>
</evidence>
<dbReference type="GO" id="GO:0022857">
    <property type="term" value="F:transmembrane transporter activity"/>
    <property type="evidence" value="ECO:0007669"/>
    <property type="project" value="TreeGrafter"/>
</dbReference>
<feature type="transmembrane region" description="Helical" evidence="7">
    <location>
        <begin position="6"/>
        <end position="23"/>
    </location>
</feature>
<gene>
    <name evidence="9" type="ORF">H9931_08055</name>
</gene>
<comment type="caution">
    <text evidence="9">The sequence shown here is derived from an EMBL/GenBank/DDBJ whole genome shotgun (WGS) entry which is preliminary data.</text>
</comment>
<dbReference type="NCBIfam" id="TIGR00786">
    <property type="entry name" value="dctM"/>
    <property type="match status" value="1"/>
</dbReference>
<dbReference type="PIRSF" id="PIRSF006066">
    <property type="entry name" value="HI0050"/>
    <property type="match status" value="1"/>
</dbReference>
<name>A0A9D2TEZ9_9FIRM</name>
<proteinExistence type="predicted"/>
<evidence type="ECO:0000256" key="1">
    <source>
        <dbReference type="ARBA" id="ARBA00004429"/>
    </source>
</evidence>
<dbReference type="GO" id="GO:0005886">
    <property type="term" value="C:plasma membrane"/>
    <property type="evidence" value="ECO:0007669"/>
    <property type="project" value="UniProtKB-SubCell"/>
</dbReference>
<dbReference type="Pfam" id="PF06808">
    <property type="entry name" value="DctM"/>
    <property type="match status" value="1"/>
</dbReference>
<evidence type="ECO:0000256" key="7">
    <source>
        <dbReference type="SAM" id="Phobius"/>
    </source>
</evidence>
<organism evidence="9 10">
    <name type="scientific">Candidatus Enterocloster excrementigallinarum</name>
    <dbReference type="NCBI Taxonomy" id="2838558"/>
    <lineage>
        <taxon>Bacteria</taxon>
        <taxon>Bacillati</taxon>
        <taxon>Bacillota</taxon>
        <taxon>Clostridia</taxon>
        <taxon>Lachnospirales</taxon>
        <taxon>Lachnospiraceae</taxon>
        <taxon>Enterocloster</taxon>
    </lineage>
</organism>
<evidence type="ECO:0000256" key="3">
    <source>
        <dbReference type="ARBA" id="ARBA00022519"/>
    </source>
</evidence>
<feature type="transmembrane region" description="Helical" evidence="7">
    <location>
        <begin position="360"/>
        <end position="384"/>
    </location>
</feature>
<reference evidence="9" key="2">
    <citation type="submission" date="2021-04" db="EMBL/GenBank/DDBJ databases">
        <authorList>
            <person name="Gilroy R."/>
        </authorList>
    </citation>
    <scope>NUCLEOTIDE SEQUENCE</scope>
    <source>
        <strain evidence="9">CHK198-12963</strain>
    </source>
</reference>
<keyword evidence="3" id="KW-0997">Cell inner membrane</keyword>
<keyword evidence="2" id="KW-1003">Cell membrane</keyword>
<dbReference type="EMBL" id="DWWB01000044">
    <property type="protein sequence ID" value="HJC66656.1"/>
    <property type="molecule type" value="Genomic_DNA"/>
</dbReference>
<dbReference type="PANTHER" id="PTHR33362">
    <property type="entry name" value="SIALIC ACID TRAP TRANSPORTER PERMEASE PROTEIN SIAT-RELATED"/>
    <property type="match status" value="1"/>
</dbReference>
<keyword evidence="4 7" id="KW-0812">Transmembrane</keyword>
<accession>A0A9D2TEZ9</accession>
<comment type="subcellular location">
    <subcellularLocation>
        <location evidence="1">Cell inner membrane</location>
        <topology evidence="1">Multi-pass membrane protein</topology>
    </subcellularLocation>
</comment>
<evidence type="ECO:0000256" key="4">
    <source>
        <dbReference type="ARBA" id="ARBA00022692"/>
    </source>
</evidence>
<feature type="transmembrane region" description="Helical" evidence="7">
    <location>
        <begin position="318"/>
        <end position="348"/>
    </location>
</feature>
<dbReference type="AlphaFoldDB" id="A0A9D2TEZ9"/>
<feature type="transmembrane region" description="Helical" evidence="7">
    <location>
        <begin position="276"/>
        <end position="298"/>
    </location>
</feature>
<sequence>MGNMEVGIAILFISFFGLMILRVPITFCLITSAVVTGLYLGIPVMAIFMRVGDGVESFTFLAIPFFILAGEIMAAGGISDRLVKVADVLVGRFRGGLAYANIIDSTFFGGISGSPTADVSSLGSITIPMMEKQGYRKDFTVAITVATATQALIIPPSHNMVIYGMAAGGVSTGRLFLAGIVPGLLLGGSMMVLVAYLTKKHNYPRGPRYGLKEIVRTIIDGFAGLMTIVIIILGVTTGIFTVTESAAIASLYAFILTFIVYREVKLKEIWGILGRSCRTLAMVLSIIAAANGFCWIMSYLRIPTMVTNILVSISDNPIMVLMLINLMLLVLGMLMDIAPLILIVTPILMPVVKQIGMDPVQFGIIIMVNMAIGSLTPPVGSTLFAGCAVGHMSIEKVTKCLLPFYAAMIVVLLLVTYVPAISLTLPNLVMGVQ</sequence>
<evidence type="ECO:0000256" key="2">
    <source>
        <dbReference type="ARBA" id="ARBA00022475"/>
    </source>
</evidence>
<feature type="transmembrane region" description="Helical" evidence="7">
    <location>
        <begin position="404"/>
        <end position="425"/>
    </location>
</feature>
<feature type="transmembrane region" description="Helical" evidence="7">
    <location>
        <begin position="246"/>
        <end position="264"/>
    </location>
</feature>